<organism evidence="2">
    <name type="scientific">Amphimedon queenslandica</name>
    <name type="common">Sponge</name>
    <dbReference type="NCBI Taxonomy" id="400682"/>
    <lineage>
        <taxon>Eukaryota</taxon>
        <taxon>Metazoa</taxon>
        <taxon>Porifera</taxon>
        <taxon>Demospongiae</taxon>
        <taxon>Heteroscleromorpha</taxon>
        <taxon>Haplosclerida</taxon>
        <taxon>Niphatidae</taxon>
        <taxon>Amphimedon</taxon>
    </lineage>
</organism>
<protein>
    <recommendedName>
        <fullName evidence="1">DUF6589 domain-containing protein</fullName>
    </recommendedName>
</protein>
<dbReference type="AlphaFoldDB" id="A0A1X7UJR6"/>
<feature type="domain" description="DUF6589" evidence="1">
    <location>
        <begin position="5"/>
        <end position="184"/>
    </location>
</feature>
<evidence type="ECO:0000313" key="2">
    <source>
        <dbReference type="EnsemblMetazoa" id="Aqu2.1.27733_001"/>
    </source>
</evidence>
<dbReference type="InterPro" id="IPR046496">
    <property type="entry name" value="DUF6589"/>
</dbReference>
<accession>A0A1X7UJR6</accession>
<dbReference type="InParanoid" id="A0A1X7UJR6"/>
<dbReference type="EnsemblMetazoa" id="Aqu2.1.27733_001">
    <property type="protein sequence ID" value="Aqu2.1.27733_001"/>
    <property type="gene ID" value="Aqu2.1.27733"/>
</dbReference>
<proteinExistence type="predicted"/>
<evidence type="ECO:0000259" key="1">
    <source>
        <dbReference type="Pfam" id="PF20231"/>
    </source>
</evidence>
<reference evidence="2" key="1">
    <citation type="submission" date="2017-05" db="UniProtKB">
        <authorList>
            <consortium name="EnsemblMetazoa"/>
        </authorList>
    </citation>
    <scope>IDENTIFICATION</scope>
</reference>
<sequence length="185" mass="21661">MCKLLYSTSSGINPGTLYHLSNFLKRSVTHKIKSDPIACESFFMLVVESHILHLFMRKYNLDAIESHPPSDSVFGSEFLKKNESERSTIFTKAVYDIIDEYTHGFEIDQSRKEFRNEDSVQAYAKELLTLGMLYKEYNDAIHEEDGSRIIRCLRYLFFVFMQTGKRKYSIQAASLLFQFHYLFSD</sequence>
<name>A0A1X7UJR6_AMPQE</name>
<dbReference type="Pfam" id="PF20231">
    <property type="entry name" value="DUF6589"/>
    <property type="match status" value="1"/>
</dbReference>
<dbReference type="OrthoDB" id="5966447at2759"/>